<dbReference type="EMBL" id="CM041553">
    <property type="protein sequence ID" value="KAI3352788.1"/>
    <property type="molecule type" value="Genomic_DNA"/>
</dbReference>
<comment type="caution">
    <text evidence="1">The sequence shown here is derived from an EMBL/GenBank/DDBJ whole genome shotgun (WGS) entry which is preliminary data.</text>
</comment>
<reference evidence="1" key="1">
    <citation type="submission" date="2022-04" db="EMBL/GenBank/DDBJ databases">
        <title>Jade perch genome.</title>
        <authorList>
            <person name="Chao B."/>
        </authorList>
    </citation>
    <scope>NUCLEOTIDE SEQUENCE</scope>
    <source>
        <strain evidence="1">CB-2022</strain>
    </source>
</reference>
<organism evidence="1 2">
    <name type="scientific">Scortum barcoo</name>
    <name type="common">barcoo grunter</name>
    <dbReference type="NCBI Taxonomy" id="214431"/>
    <lineage>
        <taxon>Eukaryota</taxon>
        <taxon>Metazoa</taxon>
        <taxon>Chordata</taxon>
        <taxon>Craniata</taxon>
        <taxon>Vertebrata</taxon>
        <taxon>Euteleostomi</taxon>
        <taxon>Actinopterygii</taxon>
        <taxon>Neopterygii</taxon>
        <taxon>Teleostei</taxon>
        <taxon>Neoteleostei</taxon>
        <taxon>Acanthomorphata</taxon>
        <taxon>Eupercaria</taxon>
        <taxon>Centrarchiformes</taxon>
        <taxon>Terapontoidei</taxon>
        <taxon>Terapontidae</taxon>
        <taxon>Scortum</taxon>
    </lineage>
</organism>
<protein>
    <submittedName>
        <fullName evidence="1">Uncharacterized protein</fullName>
    </submittedName>
</protein>
<feature type="non-terminal residue" evidence="1">
    <location>
        <position position="77"/>
    </location>
</feature>
<dbReference type="Proteomes" id="UP000831701">
    <property type="component" value="Chromosome 23"/>
</dbReference>
<gene>
    <name evidence="1" type="ORF">L3Q82_019370</name>
</gene>
<keyword evidence="2" id="KW-1185">Reference proteome</keyword>
<accession>A0ACB8VB36</accession>
<evidence type="ECO:0000313" key="2">
    <source>
        <dbReference type="Proteomes" id="UP000831701"/>
    </source>
</evidence>
<evidence type="ECO:0000313" key="1">
    <source>
        <dbReference type="EMBL" id="KAI3352788.1"/>
    </source>
</evidence>
<name>A0ACB8VB36_9TELE</name>
<proteinExistence type="predicted"/>
<sequence>MTAEIGSSTPATLCQDKQVLVPSSCKHLQRSNRKHPDWKPYKLAWCTAWDRRALLLVIKTAQNIIGSHSPSISDISE</sequence>